<evidence type="ECO:0000256" key="1">
    <source>
        <dbReference type="SAM" id="Phobius"/>
    </source>
</evidence>
<feature type="transmembrane region" description="Helical" evidence="1">
    <location>
        <begin position="53"/>
        <end position="76"/>
    </location>
</feature>
<feature type="transmembrane region" description="Helical" evidence="1">
    <location>
        <begin position="21"/>
        <end position="41"/>
    </location>
</feature>
<reference evidence="2" key="2">
    <citation type="submission" date="2020-06" db="EMBL/GenBank/DDBJ databases">
        <title>Helianthus annuus Genome sequencing and assembly Release 2.</title>
        <authorList>
            <person name="Gouzy J."/>
            <person name="Langlade N."/>
            <person name="Munos S."/>
        </authorList>
    </citation>
    <scope>NUCLEOTIDE SEQUENCE</scope>
    <source>
        <tissue evidence="2">Leaves</tissue>
    </source>
</reference>
<dbReference type="AlphaFoldDB" id="A0A9K3JSC4"/>
<protein>
    <submittedName>
        <fullName evidence="2">Uncharacterized protein</fullName>
    </submittedName>
</protein>
<keyword evidence="1" id="KW-0812">Transmembrane</keyword>
<dbReference type="Gramene" id="mRNA:HanXRQr2_Chr02g0080401">
    <property type="protein sequence ID" value="CDS:HanXRQr2_Chr02g0080401.1"/>
    <property type="gene ID" value="HanXRQr2_Chr02g0080401"/>
</dbReference>
<accession>A0A9K3JSC4</accession>
<gene>
    <name evidence="2" type="ORF">HanXRQr2_Chr02g0080401</name>
</gene>
<proteinExistence type="predicted"/>
<sequence>MRSFRLLGFSLPRKPILTHMLFCYFLKLPILTHLTILVNPSTTKNNTHPNPKLNLWVIGLILPPLLTCILEANFYLTKTCS</sequence>
<evidence type="ECO:0000313" key="2">
    <source>
        <dbReference type="EMBL" id="KAF5819687.1"/>
    </source>
</evidence>
<organism evidence="2 3">
    <name type="scientific">Helianthus annuus</name>
    <name type="common">Common sunflower</name>
    <dbReference type="NCBI Taxonomy" id="4232"/>
    <lineage>
        <taxon>Eukaryota</taxon>
        <taxon>Viridiplantae</taxon>
        <taxon>Streptophyta</taxon>
        <taxon>Embryophyta</taxon>
        <taxon>Tracheophyta</taxon>
        <taxon>Spermatophyta</taxon>
        <taxon>Magnoliopsida</taxon>
        <taxon>eudicotyledons</taxon>
        <taxon>Gunneridae</taxon>
        <taxon>Pentapetalae</taxon>
        <taxon>asterids</taxon>
        <taxon>campanulids</taxon>
        <taxon>Asterales</taxon>
        <taxon>Asteraceae</taxon>
        <taxon>Asteroideae</taxon>
        <taxon>Heliantheae alliance</taxon>
        <taxon>Heliantheae</taxon>
        <taxon>Helianthus</taxon>
    </lineage>
</organism>
<comment type="caution">
    <text evidence="2">The sequence shown here is derived from an EMBL/GenBank/DDBJ whole genome shotgun (WGS) entry which is preliminary data.</text>
</comment>
<keyword evidence="1" id="KW-0472">Membrane</keyword>
<reference evidence="2" key="1">
    <citation type="journal article" date="2017" name="Nature">
        <title>The sunflower genome provides insights into oil metabolism, flowering and Asterid evolution.</title>
        <authorList>
            <person name="Badouin H."/>
            <person name="Gouzy J."/>
            <person name="Grassa C.J."/>
            <person name="Murat F."/>
            <person name="Staton S.E."/>
            <person name="Cottret L."/>
            <person name="Lelandais-Briere C."/>
            <person name="Owens G.L."/>
            <person name="Carrere S."/>
            <person name="Mayjonade B."/>
            <person name="Legrand L."/>
            <person name="Gill N."/>
            <person name="Kane N.C."/>
            <person name="Bowers J.E."/>
            <person name="Hubner S."/>
            <person name="Bellec A."/>
            <person name="Berard A."/>
            <person name="Berges H."/>
            <person name="Blanchet N."/>
            <person name="Boniface M.C."/>
            <person name="Brunel D."/>
            <person name="Catrice O."/>
            <person name="Chaidir N."/>
            <person name="Claudel C."/>
            <person name="Donnadieu C."/>
            <person name="Faraut T."/>
            <person name="Fievet G."/>
            <person name="Helmstetter N."/>
            <person name="King M."/>
            <person name="Knapp S.J."/>
            <person name="Lai Z."/>
            <person name="Le Paslier M.C."/>
            <person name="Lippi Y."/>
            <person name="Lorenzon L."/>
            <person name="Mandel J.R."/>
            <person name="Marage G."/>
            <person name="Marchand G."/>
            <person name="Marquand E."/>
            <person name="Bret-Mestries E."/>
            <person name="Morien E."/>
            <person name="Nambeesan S."/>
            <person name="Nguyen T."/>
            <person name="Pegot-Espagnet P."/>
            <person name="Pouilly N."/>
            <person name="Raftis F."/>
            <person name="Sallet E."/>
            <person name="Schiex T."/>
            <person name="Thomas J."/>
            <person name="Vandecasteele C."/>
            <person name="Vares D."/>
            <person name="Vear F."/>
            <person name="Vautrin S."/>
            <person name="Crespi M."/>
            <person name="Mangin B."/>
            <person name="Burke J.M."/>
            <person name="Salse J."/>
            <person name="Munos S."/>
            <person name="Vincourt P."/>
            <person name="Rieseberg L.H."/>
            <person name="Langlade N.B."/>
        </authorList>
    </citation>
    <scope>NUCLEOTIDE SEQUENCE</scope>
    <source>
        <tissue evidence="2">Leaves</tissue>
    </source>
</reference>
<keyword evidence="1" id="KW-1133">Transmembrane helix</keyword>
<evidence type="ECO:0000313" key="3">
    <source>
        <dbReference type="Proteomes" id="UP000215914"/>
    </source>
</evidence>
<dbReference type="Proteomes" id="UP000215914">
    <property type="component" value="Unassembled WGS sequence"/>
</dbReference>
<name>A0A9K3JSC4_HELAN</name>
<keyword evidence="3" id="KW-1185">Reference proteome</keyword>
<dbReference type="EMBL" id="MNCJ02000317">
    <property type="protein sequence ID" value="KAF5819687.1"/>
    <property type="molecule type" value="Genomic_DNA"/>
</dbReference>